<dbReference type="PROSITE" id="PS50941">
    <property type="entry name" value="CHIT_BIND_I_2"/>
    <property type="match status" value="2"/>
</dbReference>
<dbReference type="GO" id="GO:0008061">
    <property type="term" value="F:chitin binding"/>
    <property type="evidence" value="ECO:0007669"/>
    <property type="project" value="UniProtKB-UniRule"/>
</dbReference>
<dbReference type="PANTHER" id="PTHR47849">
    <property type="entry name" value="CHITIN-BINDING LECTIN 1"/>
    <property type="match status" value="1"/>
</dbReference>
<name>U4KVU0_PYROM</name>
<feature type="chain" id="PRO_5004651461" evidence="5">
    <location>
        <begin position="21"/>
        <end position="233"/>
    </location>
</feature>
<dbReference type="EMBL" id="HF935253">
    <property type="protein sequence ID" value="CCX05422.1"/>
    <property type="molecule type" value="Genomic_DNA"/>
</dbReference>
<dbReference type="PANTHER" id="PTHR47849:SF8">
    <property type="entry name" value="LECTIN"/>
    <property type="match status" value="1"/>
</dbReference>
<comment type="caution">
    <text evidence="3">Lacks conserved residue(s) required for the propagation of feature annotation.</text>
</comment>
<evidence type="ECO:0000256" key="4">
    <source>
        <dbReference type="SAM" id="MobiDB-lite"/>
    </source>
</evidence>
<dbReference type="InterPro" id="IPR036861">
    <property type="entry name" value="Endochitinase-like_sf"/>
</dbReference>
<feature type="disulfide bond" evidence="3">
    <location>
        <begin position="37"/>
        <end position="51"/>
    </location>
</feature>
<feature type="disulfide bond" evidence="3">
    <location>
        <begin position="32"/>
        <end position="44"/>
    </location>
</feature>
<evidence type="ECO:0000259" key="6">
    <source>
        <dbReference type="PROSITE" id="PS50941"/>
    </source>
</evidence>
<keyword evidence="8" id="KW-1185">Reference proteome</keyword>
<dbReference type="eggNOG" id="ENOG502S09W">
    <property type="taxonomic scope" value="Eukaryota"/>
</dbReference>
<evidence type="ECO:0000313" key="8">
    <source>
        <dbReference type="Proteomes" id="UP000018144"/>
    </source>
</evidence>
<gene>
    <name evidence="7" type="ORF">PCON_05009</name>
</gene>
<dbReference type="SUPFAM" id="SSF57016">
    <property type="entry name" value="Plant lectins/antimicrobial peptides"/>
    <property type="match status" value="2"/>
</dbReference>
<keyword evidence="1 3" id="KW-0147">Chitin-binding</keyword>
<proteinExistence type="predicted"/>
<feature type="domain" description="Chitin-binding type-1" evidence="6">
    <location>
        <begin position="183"/>
        <end position="233"/>
    </location>
</feature>
<dbReference type="SMART" id="SM00270">
    <property type="entry name" value="ChtBD1"/>
    <property type="match status" value="2"/>
</dbReference>
<dbReference type="Gene3D" id="3.30.60.10">
    <property type="entry name" value="Endochitinase-like"/>
    <property type="match status" value="3"/>
</dbReference>
<evidence type="ECO:0000256" key="5">
    <source>
        <dbReference type="SAM" id="SignalP"/>
    </source>
</evidence>
<dbReference type="OMA" id="CGAANWC"/>
<feature type="disulfide bond" evidence="3">
    <location>
        <begin position="194"/>
        <end position="206"/>
    </location>
</feature>
<evidence type="ECO:0000256" key="2">
    <source>
        <dbReference type="ARBA" id="ARBA00023157"/>
    </source>
</evidence>
<feature type="domain" description="Chitin-binding type-1" evidence="6">
    <location>
        <begin position="20"/>
        <end position="68"/>
    </location>
</feature>
<evidence type="ECO:0000313" key="7">
    <source>
        <dbReference type="EMBL" id="CCX05422.1"/>
    </source>
</evidence>
<dbReference type="AlphaFoldDB" id="U4KVU0"/>
<dbReference type="STRING" id="1076935.U4KVU0"/>
<organism evidence="7 8">
    <name type="scientific">Pyronema omphalodes (strain CBS 100304)</name>
    <name type="common">Pyronema confluens</name>
    <dbReference type="NCBI Taxonomy" id="1076935"/>
    <lineage>
        <taxon>Eukaryota</taxon>
        <taxon>Fungi</taxon>
        <taxon>Dikarya</taxon>
        <taxon>Ascomycota</taxon>
        <taxon>Pezizomycotina</taxon>
        <taxon>Pezizomycetes</taxon>
        <taxon>Pezizales</taxon>
        <taxon>Pyronemataceae</taxon>
        <taxon>Pyronema</taxon>
    </lineage>
</organism>
<feature type="region of interest" description="Disordered" evidence="4">
    <location>
        <begin position="72"/>
        <end position="102"/>
    </location>
</feature>
<protein>
    <submittedName>
        <fullName evidence="7">Similar to Antimicrobial protein PN-AMP1 acc. no. P81591</fullName>
    </submittedName>
</protein>
<keyword evidence="2 3" id="KW-1015">Disulfide bond</keyword>
<sequence length="233" mass="24030">MHSLAKILPALILLASFAIAQNCGPQANNRVCAPGFCCSQYSYCGNTAAYCAPGCLEKFSGPGAACYAQEGPHPPVPTKKPKPSPTKTTKKPVQPPPTQSFPSEIPEIDTCGVKNGFKCPGVGPGGYFYRCCSSAGHCGPKNPLQPASIYCGGGCQAGFGQNCDSSKSPPPKPQEAADVGGRGDTCGPIVNRRCGSGLCCSGSNFCGEGAEYCRQGGEEVGGNWCQSSWGRCD</sequence>
<reference evidence="7 8" key="1">
    <citation type="journal article" date="2013" name="PLoS Genet.">
        <title>The genome and development-dependent transcriptomes of Pyronema confluens: a window into fungal evolution.</title>
        <authorList>
            <person name="Traeger S."/>
            <person name="Altegoer F."/>
            <person name="Freitag M."/>
            <person name="Gabaldon T."/>
            <person name="Kempken F."/>
            <person name="Kumar A."/>
            <person name="Marcet-Houben M."/>
            <person name="Poggeler S."/>
            <person name="Stajich J.E."/>
            <person name="Nowrousian M."/>
        </authorList>
    </citation>
    <scope>NUCLEOTIDE SEQUENCE [LARGE SCALE GENOMIC DNA]</scope>
    <source>
        <strain evidence="8">CBS 100304</strain>
        <tissue evidence="7">Vegetative mycelium</tissue>
    </source>
</reference>
<dbReference type="OrthoDB" id="5985073at2759"/>
<feature type="disulfide bond" evidence="3">
    <location>
        <begin position="199"/>
        <end position="213"/>
    </location>
</feature>
<keyword evidence="5" id="KW-0732">Signal</keyword>
<dbReference type="InterPro" id="IPR001002">
    <property type="entry name" value="Chitin-bd_1"/>
</dbReference>
<dbReference type="Pfam" id="PF00187">
    <property type="entry name" value="Chitin_bind_1"/>
    <property type="match status" value="1"/>
</dbReference>
<accession>U4KVU0</accession>
<dbReference type="Proteomes" id="UP000018144">
    <property type="component" value="Unassembled WGS sequence"/>
</dbReference>
<evidence type="ECO:0000256" key="1">
    <source>
        <dbReference type="ARBA" id="ARBA00022669"/>
    </source>
</evidence>
<feature type="disulfide bond" evidence="3">
    <location>
        <begin position="23"/>
        <end position="38"/>
    </location>
</feature>
<evidence type="ECO:0000256" key="3">
    <source>
        <dbReference type="PROSITE-ProRule" id="PRU00261"/>
    </source>
</evidence>
<dbReference type="CDD" id="cd00035">
    <property type="entry name" value="ChtBD1"/>
    <property type="match status" value="1"/>
</dbReference>
<feature type="signal peptide" evidence="5">
    <location>
        <begin position="1"/>
        <end position="20"/>
    </location>
</feature>